<dbReference type="RefSeq" id="WP_113646102.1">
    <property type="nucleotide sequence ID" value="NZ_QMHN01000001.1"/>
</dbReference>
<sequence length="112" mass="12477">MKTNKFFFGLAALILAFGLVFITSAFIQKDPTYLAYQYTGDDESGVMSTANWTPITYNPTPTECDAEGELVCVVQFEDVQFANIASFLSNYSNAKEVNKSSFAKRHKEAVNH</sequence>
<dbReference type="InterPro" id="IPR045391">
    <property type="entry name" value="DUF6520"/>
</dbReference>
<dbReference type="Pfam" id="PF20130">
    <property type="entry name" value="DUF6520"/>
    <property type="match status" value="1"/>
</dbReference>
<accession>A0A3S4RTM0</accession>
<dbReference type="Proteomes" id="UP000284120">
    <property type="component" value="Unassembled WGS sequence"/>
</dbReference>
<dbReference type="OrthoDB" id="773132at2"/>
<reference evidence="1 2" key="1">
    <citation type="submission" date="2018-06" db="EMBL/GenBank/DDBJ databases">
        <title>Pedobacter endophyticus sp. nov., an endophytic bacterium isolated from a leaf of Triticum aestivum.</title>
        <authorList>
            <person name="Zhang L."/>
        </authorList>
    </citation>
    <scope>NUCLEOTIDE SEQUENCE [LARGE SCALE GENOMIC DNA]</scope>
    <source>
        <strain evidence="1 2">CM134L-2</strain>
    </source>
</reference>
<evidence type="ECO:0000313" key="1">
    <source>
        <dbReference type="EMBL" id="RWU10615.1"/>
    </source>
</evidence>
<name>A0A3S4RTM0_9SPHI</name>
<protein>
    <submittedName>
        <fullName evidence="1">Uncharacterized protein</fullName>
    </submittedName>
</protein>
<evidence type="ECO:0000313" key="2">
    <source>
        <dbReference type="Proteomes" id="UP000284120"/>
    </source>
</evidence>
<proteinExistence type="predicted"/>
<keyword evidence="2" id="KW-1185">Reference proteome</keyword>
<organism evidence="1 2">
    <name type="scientific">Pedobacter chitinilyticus</name>
    <dbReference type="NCBI Taxonomy" id="2233776"/>
    <lineage>
        <taxon>Bacteria</taxon>
        <taxon>Pseudomonadati</taxon>
        <taxon>Bacteroidota</taxon>
        <taxon>Sphingobacteriia</taxon>
        <taxon>Sphingobacteriales</taxon>
        <taxon>Sphingobacteriaceae</taxon>
        <taxon>Pedobacter</taxon>
    </lineage>
</organism>
<dbReference type="AlphaFoldDB" id="A0A3S4RTM0"/>
<gene>
    <name evidence="1" type="ORF">DPV69_04555</name>
</gene>
<dbReference type="EMBL" id="SAYW01000001">
    <property type="protein sequence ID" value="RWU10615.1"/>
    <property type="molecule type" value="Genomic_DNA"/>
</dbReference>
<comment type="caution">
    <text evidence="1">The sequence shown here is derived from an EMBL/GenBank/DDBJ whole genome shotgun (WGS) entry which is preliminary data.</text>
</comment>